<protein>
    <submittedName>
        <fullName evidence="4">Podospora anserina S mat+ genomic DNA chromosome 2, supercontig 2</fullName>
    </submittedName>
</protein>
<dbReference type="EMBL" id="CU640366">
    <property type="protein sequence ID" value="CAP73481.1"/>
    <property type="molecule type" value="Genomic_DNA"/>
</dbReference>
<evidence type="ECO:0000259" key="2">
    <source>
        <dbReference type="Pfam" id="PF22939"/>
    </source>
</evidence>
<reference evidence="4 6" key="1">
    <citation type="journal article" date="2008" name="Genome Biol.">
        <title>The genome sequence of the model ascomycete fungus Podospora anserina.</title>
        <authorList>
            <person name="Espagne E."/>
            <person name="Lespinet O."/>
            <person name="Malagnac F."/>
            <person name="Da Silva C."/>
            <person name="Jaillon O."/>
            <person name="Porcel B.M."/>
            <person name="Couloux A."/>
            <person name="Aury J.-M."/>
            <person name="Segurens B."/>
            <person name="Poulain J."/>
            <person name="Anthouard V."/>
            <person name="Grossetete S."/>
            <person name="Khalili H."/>
            <person name="Coppin E."/>
            <person name="Dequard-Chablat M."/>
            <person name="Picard M."/>
            <person name="Contamine V."/>
            <person name="Arnaise S."/>
            <person name="Bourdais A."/>
            <person name="Berteaux-Lecellier V."/>
            <person name="Gautheret D."/>
            <person name="de Vries R.P."/>
            <person name="Battaglia E."/>
            <person name="Coutinho P.M."/>
            <person name="Danchin E.G.J."/>
            <person name="Henrissat B."/>
            <person name="El Khoury R."/>
            <person name="Sainsard-Chanet A."/>
            <person name="Boivin A."/>
            <person name="Pinan-Lucarre B."/>
            <person name="Sellem C.H."/>
            <person name="Debuchy R."/>
            <person name="Wincker P."/>
            <person name="Weissenbach J."/>
            <person name="Silar P."/>
        </authorList>
    </citation>
    <scope>NUCLEOTIDE SEQUENCE [LARGE SCALE GENOMIC DNA]</scope>
    <source>
        <strain evidence="6">S / ATCC MYA-4624 / DSM 980 / FGSC 10383</strain>
        <strain evidence="4">S mat+</strain>
    </source>
</reference>
<dbReference type="AlphaFoldDB" id="B2B6Q4"/>
<dbReference type="VEuPathDB" id="FungiDB:PODANS_2_8490"/>
<dbReference type="InParanoid" id="B2B6Q4"/>
<dbReference type="RefSeq" id="XP_001911654.1">
    <property type="nucleotide sequence ID" value="XM_001911619.1"/>
</dbReference>
<feature type="domain" description="GPI inositol-deacylase winged helix" evidence="2">
    <location>
        <begin position="314"/>
        <end position="384"/>
    </location>
</feature>
<dbReference type="GeneID" id="6196526"/>
<dbReference type="Pfam" id="PF22939">
    <property type="entry name" value="WHD_GPIID"/>
    <property type="match status" value="1"/>
</dbReference>
<dbReference type="Proteomes" id="UP000001197">
    <property type="component" value="Chromosome 2"/>
</dbReference>
<keyword evidence="1" id="KW-0677">Repeat</keyword>
<sequence length="404" mass="45966">MREIFFTRSSHRFGSVKATFRSYTTKPRNFQNALQPVAVQVLSFRAHSSVSSPIPYVVVFPSRYLISMAPARMLPKYDIDTTLRKLSAMVDGLCSNLRLGLQVLNLGSSMNVIEGIQVNHEMVRMERADRLMADMQRWLNASDISVQHNDTINKQHSNTGNWFIRGPVFSSWHAKFSNTYIILDGLDECPRKTGRGCLLKAIEEIRGWSDSRLHLLVSSRDEPDIRDYLRLATHEEVKINNVDLDIETFVTGTLRNNRNLQRILPHSPRFRWVECMLTALESCPVVEARVKSLFSSVPYPLCETYERMLLDVEQGFLEDARSILTLLCSAERPLTVAEVDGTLRMGLGAEEILLCCPGLVVIEHNRVRLVHSSVRVYLQSANLAQAKFRASNFWVRNVPAQSQA</sequence>
<dbReference type="eggNOG" id="KOG4177">
    <property type="taxonomic scope" value="Eukaryota"/>
</dbReference>
<feature type="domain" description="Nephrocystin 3-like N-terminal" evidence="3">
    <location>
        <begin position="176"/>
        <end position="220"/>
    </location>
</feature>
<evidence type="ECO:0000313" key="6">
    <source>
        <dbReference type="Proteomes" id="UP000001197"/>
    </source>
</evidence>
<dbReference type="HOGENOM" id="CLU_681723_0_0_1"/>
<dbReference type="InterPro" id="IPR054471">
    <property type="entry name" value="GPIID_WHD"/>
</dbReference>
<reference evidence="6" key="3">
    <citation type="journal article" date="2014" name="Genetics">
        <title>Maintaining two mating types: Structure of the mating type locus and its role in heterokaryosis in Podospora anserina.</title>
        <authorList>
            <person name="Grognet P."/>
            <person name="Bidard F."/>
            <person name="Kuchly C."/>
            <person name="Tong L.C.H."/>
            <person name="Coppin E."/>
            <person name="Benkhali J.A."/>
            <person name="Couloux A."/>
            <person name="Wincker P."/>
            <person name="Debuchy R."/>
            <person name="Silar P."/>
        </authorList>
    </citation>
    <scope>GENOME REANNOTATION</scope>
    <source>
        <strain evidence="6">S / ATCC MYA-4624 / DSM 980 / FGSC 10383</strain>
    </source>
</reference>
<evidence type="ECO:0000259" key="3">
    <source>
        <dbReference type="Pfam" id="PF24883"/>
    </source>
</evidence>
<organism evidence="4">
    <name type="scientific">Podospora anserina (strain S / ATCC MYA-4624 / DSM 980 / FGSC 10383)</name>
    <name type="common">Pleurage anserina</name>
    <dbReference type="NCBI Taxonomy" id="515849"/>
    <lineage>
        <taxon>Eukaryota</taxon>
        <taxon>Fungi</taxon>
        <taxon>Dikarya</taxon>
        <taxon>Ascomycota</taxon>
        <taxon>Pezizomycotina</taxon>
        <taxon>Sordariomycetes</taxon>
        <taxon>Sordariomycetidae</taxon>
        <taxon>Sordariales</taxon>
        <taxon>Podosporaceae</taxon>
        <taxon>Podospora</taxon>
        <taxon>Podospora anserina</taxon>
    </lineage>
</organism>
<name>B2B6Q4_PODAN</name>
<dbReference type="PANTHER" id="PTHR10039:SF16">
    <property type="entry name" value="GPI INOSITOL-DEACYLASE"/>
    <property type="match status" value="1"/>
</dbReference>
<dbReference type="PANTHER" id="PTHR10039">
    <property type="entry name" value="AMELOGENIN"/>
    <property type="match status" value="1"/>
</dbReference>
<gene>
    <name evidence="4" type="ORF">PODANS_2_8490</name>
</gene>
<reference evidence="4" key="2">
    <citation type="submission" date="2008-07" db="EMBL/GenBank/DDBJ databases">
        <authorList>
            <person name="Genoscope - CEA"/>
        </authorList>
    </citation>
    <scope>NUCLEOTIDE SEQUENCE</scope>
    <source>
        <strain evidence="4">S mat+</strain>
    </source>
</reference>
<evidence type="ECO:0000313" key="5">
    <source>
        <dbReference type="EMBL" id="CDP25882.1"/>
    </source>
</evidence>
<reference evidence="5" key="4">
    <citation type="submission" date="2014-09" db="EMBL/GenBank/DDBJ databases">
        <title>Maintaining two mating types: Structure of the mating type locus and its role in heterokaryosis in Podospora anserina.</title>
        <authorList>
            <person name="Grognet P."/>
            <person name="Bidard F."/>
            <person name="Kuchly C."/>
            <person name="Chan Ho Tong L."/>
            <person name="Coppin E."/>
            <person name="Ait Benkhali J."/>
            <person name="Couloux A."/>
            <person name="Wincker P."/>
            <person name="Debuchy R."/>
            <person name="Silar P."/>
        </authorList>
    </citation>
    <scope>NUCLEOTIDE SEQUENCE</scope>
</reference>
<evidence type="ECO:0000313" key="4">
    <source>
        <dbReference type="EMBL" id="CAP73481.1"/>
    </source>
</evidence>
<accession>B2B6Q4</accession>
<dbReference type="InterPro" id="IPR056884">
    <property type="entry name" value="NPHP3-like_N"/>
</dbReference>
<proteinExistence type="predicted"/>
<dbReference type="EMBL" id="FO904937">
    <property type="protein sequence ID" value="CDP25882.1"/>
    <property type="molecule type" value="Genomic_DNA"/>
</dbReference>
<dbReference type="KEGG" id="pan:PODANSg8698"/>
<keyword evidence="6" id="KW-1185">Reference proteome</keyword>
<evidence type="ECO:0000256" key="1">
    <source>
        <dbReference type="ARBA" id="ARBA00022737"/>
    </source>
</evidence>
<dbReference type="Pfam" id="PF24883">
    <property type="entry name" value="NPHP3_N"/>
    <property type="match status" value="1"/>
</dbReference>
<dbReference type="OrthoDB" id="1658288at2759"/>